<comment type="caution">
    <text evidence="2">The sequence shown here is derived from an EMBL/GenBank/DDBJ whole genome shotgun (WGS) entry which is preliminary data.</text>
</comment>
<dbReference type="Pfam" id="PF13966">
    <property type="entry name" value="zf-RVT"/>
    <property type="match status" value="1"/>
</dbReference>
<name>A0A9P0ZAB2_CUSEU</name>
<dbReference type="PANTHER" id="PTHR33116:SF82">
    <property type="entry name" value="RNASE H FAMILY PROTEIN"/>
    <property type="match status" value="1"/>
</dbReference>
<dbReference type="EMBL" id="CAMAPE010000029">
    <property type="protein sequence ID" value="CAH9092688.1"/>
    <property type="molecule type" value="Genomic_DNA"/>
</dbReference>
<organism evidence="2 3">
    <name type="scientific">Cuscuta europaea</name>
    <name type="common">European dodder</name>
    <dbReference type="NCBI Taxonomy" id="41803"/>
    <lineage>
        <taxon>Eukaryota</taxon>
        <taxon>Viridiplantae</taxon>
        <taxon>Streptophyta</taxon>
        <taxon>Embryophyta</taxon>
        <taxon>Tracheophyta</taxon>
        <taxon>Spermatophyta</taxon>
        <taxon>Magnoliopsida</taxon>
        <taxon>eudicotyledons</taxon>
        <taxon>Gunneridae</taxon>
        <taxon>Pentapetalae</taxon>
        <taxon>asterids</taxon>
        <taxon>lamiids</taxon>
        <taxon>Solanales</taxon>
        <taxon>Convolvulaceae</taxon>
        <taxon>Cuscuteae</taxon>
        <taxon>Cuscuta</taxon>
        <taxon>Cuscuta subgen. Cuscuta</taxon>
    </lineage>
</organism>
<dbReference type="AlphaFoldDB" id="A0A9P0ZAB2"/>
<sequence length="447" mass="52923">MCPRMANFLWGTSNYRPKYHWVSWKKISYPKEEGGLDIRSLKDVERAFSLKMWWKWKTSSCFWSEFMKARYPREGDMRIKIADSPIWRRLCLVNDLATCLIDSSDNQFTWKDTKNGQFTLKSAYHAIRHSLGSSYAFKQLWHPQQQPKIKIFQWRLFKGVLPITDKLIHFRRIIQPSICPLCRNDDDSTIHIFLECDFSKAIWSYFAQIMSIPMPSHCSYIRNIFLIWWFEAGSKNLIDLFKHNLPGIICWNIWKVYTDQIWGTGSRTPNFAYTIWQIKLYTQNWVLSLSNQKLGKIDTILYEERLIPQGFKLKHRLLKPISWLKPNRGLKLNIDAAYIPDSASGGAILRYHRGELVEIDVEAVLSFLSDGFNVARSEEVVSFRQLCFRKGVRFRHIFREGNRPAHYLAALHPTHFMSWTAVNLLPSPVRIEFNFDFFNIPYIRWLV</sequence>
<evidence type="ECO:0000313" key="3">
    <source>
        <dbReference type="Proteomes" id="UP001152484"/>
    </source>
</evidence>
<accession>A0A9P0ZAB2</accession>
<dbReference type="Proteomes" id="UP001152484">
    <property type="component" value="Unassembled WGS sequence"/>
</dbReference>
<dbReference type="PANTHER" id="PTHR33116">
    <property type="entry name" value="REVERSE TRANSCRIPTASE ZINC-BINDING DOMAIN-CONTAINING PROTEIN-RELATED-RELATED"/>
    <property type="match status" value="1"/>
</dbReference>
<feature type="domain" description="Reverse transcriptase zinc-binding" evidence="1">
    <location>
        <begin position="118"/>
        <end position="203"/>
    </location>
</feature>
<protein>
    <recommendedName>
        <fullName evidence="1">Reverse transcriptase zinc-binding domain-containing protein</fullName>
    </recommendedName>
</protein>
<dbReference type="InterPro" id="IPR026960">
    <property type="entry name" value="RVT-Znf"/>
</dbReference>
<dbReference type="OrthoDB" id="1744683at2759"/>
<keyword evidence="3" id="KW-1185">Reference proteome</keyword>
<reference evidence="2" key="1">
    <citation type="submission" date="2022-07" db="EMBL/GenBank/DDBJ databases">
        <authorList>
            <person name="Macas J."/>
            <person name="Novak P."/>
            <person name="Neumann P."/>
        </authorList>
    </citation>
    <scope>NUCLEOTIDE SEQUENCE</scope>
</reference>
<gene>
    <name evidence="2" type="ORF">CEURO_LOCUS12055</name>
</gene>
<evidence type="ECO:0000313" key="2">
    <source>
        <dbReference type="EMBL" id="CAH9092688.1"/>
    </source>
</evidence>
<evidence type="ECO:0000259" key="1">
    <source>
        <dbReference type="Pfam" id="PF13966"/>
    </source>
</evidence>
<proteinExistence type="predicted"/>